<sequence>MDLDIGSLRVFLACVRLGSISRAAHAFGRTQPALSQQLRRLEELVGDALFQRAAKGVSLTDAGMALLPYAERIVALSGEALAGVPRATLSGRCSVGLLEDLTGTALPAAFADFSCLHPSTTLELLVLGGAETMGALESGRIQLALCDAAFLERPLRWGTHVPLWWAAAEGFDAFADPLPLVLFSEPCRWRNVIFSALAQAGRPWKVAFESGSLSAVQAAVRAGVGVATLLPTATGPGIARVPDPVGLPALPDIEIGLARRAGNEEDGLVNAVEALLKQLVA</sequence>
<dbReference type="EMBL" id="CP139965">
    <property type="protein sequence ID" value="WQD79309.1"/>
    <property type="molecule type" value="Genomic_DNA"/>
</dbReference>
<keyword evidence="7" id="KW-1185">Reference proteome</keyword>
<keyword evidence="3" id="KW-0238">DNA-binding</keyword>
<dbReference type="InterPro" id="IPR036388">
    <property type="entry name" value="WH-like_DNA-bd_sf"/>
</dbReference>
<dbReference type="PANTHER" id="PTHR30579">
    <property type="entry name" value="TRANSCRIPTIONAL REGULATOR"/>
    <property type="match status" value="1"/>
</dbReference>
<dbReference type="InterPro" id="IPR000847">
    <property type="entry name" value="LysR_HTH_N"/>
</dbReference>
<evidence type="ECO:0000256" key="3">
    <source>
        <dbReference type="ARBA" id="ARBA00023125"/>
    </source>
</evidence>
<keyword evidence="4" id="KW-0804">Transcription</keyword>
<dbReference type="Pfam" id="PF00126">
    <property type="entry name" value="HTH_1"/>
    <property type="match status" value="1"/>
</dbReference>
<evidence type="ECO:0000313" key="6">
    <source>
        <dbReference type="EMBL" id="WQD79309.1"/>
    </source>
</evidence>
<evidence type="ECO:0000256" key="4">
    <source>
        <dbReference type="ARBA" id="ARBA00023163"/>
    </source>
</evidence>
<evidence type="ECO:0000313" key="7">
    <source>
        <dbReference type="Proteomes" id="UP001325479"/>
    </source>
</evidence>
<dbReference type="Pfam" id="PF03466">
    <property type="entry name" value="LysR_substrate"/>
    <property type="match status" value="1"/>
</dbReference>
<dbReference type="SUPFAM" id="SSF46785">
    <property type="entry name" value="Winged helix' DNA-binding domain"/>
    <property type="match status" value="1"/>
</dbReference>
<dbReference type="InterPro" id="IPR036390">
    <property type="entry name" value="WH_DNA-bd_sf"/>
</dbReference>
<dbReference type="SUPFAM" id="SSF53850">
    <property type="entry name" value="Periplasmic binding protein-like II"/>
    <property type="match status" value="1"/>
</dbReference>
<dbReference type="Gene3D" id="3.40.190.10">
    <property type="entry name" value="Periplasmic binding protein-like II"/>
    <property type="match status" value="2"/>
</dbReference>
<dbReference type="Proteomes" id="UP001325479">
    <property type="component" value="Chromosome"/>
</dbReference>
<dbReference type="RefSeq" id="WP_114811740.1">
    <property type="nucleotide sequence ID" value="NZ_CP139965.1"/>
</dbReference>
<organism evidence="6 7">
    <name type="scientific">Paraburkholderia kururiensis</name>
    <dbReference type="NCBI Taxonomy" id="984307"/>
    <lineage>
        <taxon>Bacteria</taxon>
        <taxon>Pseudomonadati</taxon>
        <taxon>Pseudomonadota</taxon>
        <taxon>Betaproteobacteria</taxon>
        <taxon>Burkholderiales</taxon>
        <taxon>Burkholderiaceae</taxon>
        <taxon>Paraburkholderia</taxon>
    </lineage>
</organism>
<proteinExistence type="inferred from homology"/>
<accession>A0ABZ0WPU7</accession>
<dbReference type="PRINTS" id="PR00039">
    <property type="entry name" value="HTHLYSR"/>
</dbReference>
<reference evidence="6 7" key="1">
    <citation type="submission" date="2023-12" db="EMBL/GenBank/DDBJ databases">
        <title>Genome sequencing and assembly of bacterial species from a model synthetic community.</title>
        <authorList>
            <person name="Hogle S.L."/>
        </authorList>
    </citation>
    <scope>NUCLEOTIDE SEQUENCE [LARGE SCALE GENOMIC DNA]</scope>
    <source>
        <strain evidence="6 7">HAMBI 2494</strain>
    </source>
</reference>
<comment type="similarity">
    <text evidence="1">Belongs to the LysR transcriptional regulatory family.</text>
</comment>
<dbReference type="PROSITE" id="PS50931">
    <property type="entry name" value="HTH_LYSR"/>
    <property type="match status" value="1"/>
</dbReference>
<name>A0ABZ0WPU7_9BURK</name>
<evidence type="ECO:0000256" key="2">
    <source>
        <dbReference type="ARBA" id="ARBA00023015"/>
    </source>
</evidence>
<keyword evidence="2" id="KW-0805">Transcription regulation</keyword>
<evidence type="ECO:0000259" key="5">
    <source>
        <dbReference type="PROSITE" id="PS50931"/>
    </source>
</evidence>
<gene>
    <name evidence="6" type="ORF">U0042_06295</name>
</gene>
<evidence type="ECO:0000256" key="1">
    <source>
        <dbReference type="ARBA" id="ARBA00009437"/>
    </source>
</evidence>
<dbReference type="Gene3D" id="1.10.10.10">
    <property type="entry name" value="Winged helix-like DNA-binding domain superfamily/Winged helix DNA-binding domain"/>
    <property type="match status" value="1"/>
</dbReference>
<protein>
    <submittedName>
        <fullName evidence="6">LysR family transcriptional regulator</fullName>
    </submittedName>
</protein>
<feature type="domain" description="HTH lysR-type" evidence="5">
    <location>
        <begin position="1"/>
        <end position="60"/>
    </location>
</feature>
<dbReference type="PANTHER" id="PTHR30579:SF7">
    <property type="entry name" value="HTH-TYPE TRANSCRIPTIONAL REGULATOR LRHA-RELATED"/>
    <property type="match status" value="1"/>
</dbReference>
<dbReference type="InterPro" id="IPR050176">
    <property type="entry name" value="LTTR"/>
</dbReference>
<dbReference type="InterPro" id="IPR005119">
    <property type="entry name" value="LysR_subst-bd"/>
</dbReference>